<dbReference type="Gene3D" id="1.20.1250.20">
    <property type="entry name" value="MFS general substrate transporter like domains"/>
    <property type="match status" value="1"/>
</dbReference>
<feature type="region of interest" description="Disordered" evidence="6">
    <location>
        <begin position="412"/>
        <end position="436"/>
    </location>
</feature>
<feature type="compositionally biased region" description="Basic and acidic residues" evidence="6">
    <location>
        <begin position="412"/>
        <end position="429"/>
    </location>
</feature>
<feature type="transmembrane region" description="Helical" evidence="7">
    <location>
        <begin position="157"/>
        <end position="178"/>
    </location>
</feature>
<evidence type="ECO:0000256" key="4">
    <source>
        <dbReference type="ARBA" id="ARBA00022989"/>
    </source>
</evidence>
<evidence type="ECO:0000256" key="3">
    <source>
        <dbReference type="ARBA" id="ARBA00022692"/>
    </source>
</evidence>
<dbReference type="SUPFAM" id="SSF103473">
    <property type="entry name" value="MFS general substrate transporter"/>
    <property type="match status" value="1"/>
</dbReference>
<dbReference type="InterPro" id="IPR020846">
    <property type="entry name" value="MFS_dom"/>
</dbReference>
<evidence type="ECO:0000313" key="10">
    <source>
        <dbReference type="Proteomes" id="UP001595075"/>
    </source>
</evidence>
<feature type="transmembrane region" description="Helical" evidence="7">
    <location>
        <begin position="311"/>
        <end position="337"/>
    </location>
</feature>
<dbReference type="InterPro" id="IPR011701">
    <property type="entry name" value="MFS"/>
</dbReference>
<evidence type="ECO:0000256" key="1">
    <source>
        <dbReference type="ARBA" id="ARBA00004141"/>
    </source>
</evidence>
<comment type="caution">
    <text evidence="9">The sequence shown here is derived from an EMBL/GenBank/DDBJ whole genome shotgun (WGS) entry which is preliminary data.</text>
</comment>
<evidence type="ECO:0000313" key="9">
    <source>
        <dbReference type="EMBL" id="KAL2067731.1"/>
    </source>
</evidence>
<dbReference type="InterPro" id="IPR036259">
    <property type="entry name" value="MFS_trans_sf"/>
</dbReference>
<keyword evidence="3 7" id="KW-0812">Transmembrane</keyword>
<organism evidence="9 10">
    <name type="scientific">Oculimacula yallundae</name>
    <dbReference type="NCBI Taxonomy" id="86028"/>
    <lineage>
        <taxon>Eukaryota</taxon>
        <taxon>Fungi</taxon>
        <taxon>Dikarya</taxon>
        <taxon>Ascomycota</taxon>
        <taxon>Pezizomycotina</taxon>
        <taxon>Leotiomycetes</taxon>
        <taxon>Helotiales</taxon>
        <taxon>Ploettnerulaceae</taxon>
        <taxon>Oculimacula</taxon>
    </lineage>
</organism>
<comment type="subcellular location">
    <subcellularLocation>
        <location evidence="1">Membrane</location>
        <topology evidence="1">Multi-pass membrane protein</topology>
    </subcellularLocation>
</comment>
<dbReference type="Proteomes" id="UP001595075">
    <property type="component" value="Unassembled WGS sequence"/>
</dbReference>
<evidence type="ECO:0000256" key="7">
    <source>
        <dbReference type="SAM" id="Phobius"/>
    </source>
</evidence>
<feature type="transmembrane region" description="Helical" evidence="7">
    <location>
        <begin position="349"/>
        <end position="371"/>
    </location>
</feature>
<keyword evidence="5 7" id="KW-0472">Membrane</keyword>
<feature type="transmembrane region" description="Helical" evidence="7">
    <location>
        <begin position="64"/>
        <end position="85"/>
    </location>
</feature>
<proteinExistence type="predicted"/>
<dbReference type="EMBL" id="JAZHXI010000009">
    <property type="protein sequence ID" value="KAL2067731.1"/>
    <property type="molecule type" value="Genomic_DNA"/>
</dbReference>
<name>A0ABR4CE51_9HELO</name>
<feature type="domain" description="Major facilitator superfamily (MFS) profile" evidence="8">
    <location>
        <begin position="24"/>
        <end position="503"/>
    </location>
</feature>
<evidence type="ECO:0000256" key="6">
    <source>
        <dbReference type="SAM" id="MobiDB-lite"/>
    </source>
</evidence>
<sequence length="595" mass="64198">MASNTNGISKRPWLWEVRSSTWFIVLAVSSGVFTDLFLYGIIIPVIPHAIVNRAGVSPDHRQEWVTILLATEAATYLVTSPIFGYLSDHARLPTRRLPYLSGLLLLTISMALQTASHSTTLYLIGRSLQGASSSAIWVIGLAIIVDSVESNQIGRYMGYFSLAMSVGNLLGPLLGGIVLQYGGYYAVFGMAFAVLGVDASLRLCMIEKSVVRGWKMDESESRSKSKKSIGPASGSSLPMEAVPSSGSEIDTEKASIKTRNLIRSSGTGNTADYESQHTMLSLLKSPRLLYTLWACMVPTLILAAFESTLPIIVLQIFSWSSLGGGLIFIPLTLPSFLSPLAGKFSDTHGARLCSTLGFLGMVPPLVCLRFVKENTLGQKVLLCILLTVVGVMIAIVFAPVMAEVERIVADREEEQRGSEHGEIDGEGRDSVVSGKKARNGGGRATAYGLVNMVYAVGILCGPLVGGFVKKDGGLGELGWVLGLICGVSAVASLADQGMSVERSKEKTSLQISTLRKSYKDRTFEPDDRLMAGSHASTDFGVSSRVLKPFHPSVNEKRERAAFVPFAHYSSTESLEILLWKSTSSIDYRKCSLADE</sequence>
<keyword evidence="2" id="KW-0813">Transport</keyword>
<dbReference type="PANTHER" id="PTHR23506">
    <property type="entry name" value="GH10249P"/>
    <property type="match status" value="1"/>
</dbReference>
<feature type="transmembrane region" description="Helical" evidence="7">
    <location>
        <begin position="97"/>
        <end position="115"/>
    </location>
</feature>
<evidence type="ECO:0000259" key="8">
    <source>
        <dbReference type="PROSITE" id="PS50850"/>
    </source>
</evidence>
<evidence type="ECO:0000256" key="2">
    <source>
        <dbReference type="ARBA" id="ARBA00022448"/>
    </source>
</evidence>
<dbReference type="InterPro" id="IPR050930">
    <property type="entry name" value="MFS_Vesicular_Transporter"/>
</dbReference>
<keyword evidence="10" id="KW-1185">Reference proteome</keyword>
<dbReference type="PROSITE" id="PS50850">
    <property type="entry name" value="MFS"/>
    <property type="match status" value="1"/>
</dbReference>
<feature type="transmembrane region" description="Helical" evidence="7">
    <location>
        <begin position="288"/>
        <end position="305"/>
    </location>
</feature>
<dbReference type="Pfam" id="PF07690">
    <property type="entry name" value="MFS_1"/>
    <property type="match status" value="1"/>
</dbReference>
<keyword evidence="4 7" id="KW-1133">Transmembrane helix</keyword>
<feature type="transmembrane region" description="Helical" evidence="7">
    <location>
        <begin position="444"/>
        <end position="465"/>
    </location>
</feature>
<feature type="transmembrane region" description="Helical" evidence="7">
    <location>
        <begin position="377"/>
        <end position="402"/>
    </location>
</feature>
<dbReference type="CDD" id="cd17325">
    <property type="entry name" value="MFS_MdtG_SLC18_like"/>
    <property type="match status" value="1"/>
</dbReference>
<feature type="transmembrane region" description="Helical" evidence="7">
    <location>
        <begin position="184"/>
        <end position="205"/>
    </location>
</feature>
<evidence type="ECO:0000256" key="5">
    <source>
        <dbReference type="ARBA" id="ARBA00023136"/>
    </source>
</evidence>
<feature type="transmembrane region" description="Helical" evidence="7">
    <location>
        <begin position="127"/>
        <end position="145"/>
    </location>
</feature>
<accession>A0ABR4CE51</accession>
<feature type="transmembrane region" description="Helical" evidence="7">
    <location>
        <begin position="21"/>
        <end position="44"/>
    </location>
</feature>
<reference evidence="9 10" key="1">
    <citation type="journal article" date="2024" name="Commun. Biol.">
        <title>Comparative genomic analysis of thermophilic fungi reveals convergent evolutionary adaptations and gene losses.</title>
        <authorList>
            <person name="Steindorff A.S."/>
            <person name="Aguilar-Pontes M.V."/>
            <person name="Robinson A.J."/>
            <person name="Andreopoulos B."/>
            <person name="LaButti K."/>
            <person name="Kuo A."/>
            <person name="Mondo S."/>
            <person name="Riley R."/>
            <person name="Otillar R."/>
            <person name="Haridas S."/>
            <person name="Lipzen A."/>
            <person name="Grimwood J."/>
            <person name="Schmutz J."/>
            <person name="Clum A."/>
            <person name="Reid I.D."/>
            <person name="Moisan M.C."/>
            <person name="Butler G."/>
            <person name="Nguyen T.T.M."/>
            <person name="Dewar K."/>
            <person name="Conant G."/>
            <person name="Drula E."/>
            <person name="Henrissat B."/>
            <person name="Hansel C."/>
            <person name="Singer S."/>
            <person name="Hutchinson M.I."/>
            <person name="de Vries R.P."/>
            <person name="Natvig D.O."/>
            <person name="Powell A.J."/>
            <person name="Tsang A."/>
            <person name="Grigoriev I.V."/>
        </authorList>
    </citation>
    <scope>NUCLEOTIDE SEQUENCE [LARGE SCALE GENOMIC DNA]</scope>
    <source>
        <strain evidence="9 10">CBS 494.80</strain>
    </source>
</reference>
<feature type="region of interest" description="Disordered" evidence="6">
    <location>
        <begin position="222"/>
        <end position="253"/>
    </location>
</feature>
<dbReference type="PANTHER" id="PTHR23506:SF23">
    <property type="entry name" value="GH10249P"/>
    <property type="match status" value="1"/>
</dbReference>
<protein>
    <recommendedName>
        <fullName evidence="8">Major facilitator superfamily (MFS) profile domain-containing protein</fullName>
    </recommendedName>
</protein>
<feature type="transmembrane region" description="Helical" evidence="7">
    <location>
        <begin position="477"/>
        <end position="494"/>
    </location>
</feature>
<gene>
    <name evidence="9" type="ORF">VTL71DRAFT_15827</name>
</gene>